<feature type="transmembrane region" description="Helical" evidence="6">
    <location>
        <begin position="94"/>
        <end position="117"/>
    </location>
</feature>
<keyword evidence="9" id="KW-1185">Reference proteome</keyword>
<dbReference type="AlphaFoldDB" id="A0A7K0EDY9"/>
<feature type="compositionally biased region" description="Pro residues" evidence="5">
    <location>
        <begin position="276"/>
        <end position="292"/>
    </location>
</feature>
<dbReference type="Proteomes" id="UP000441754">
    <property type="component" value="Unassembled WGS sequence"/>
</dbReference>
<evidence type="ECO:0000256" key="6">
    <source>
        <dbReference type="SAM" id="Phobius"/>
    </source>
</evidence>
<dbReference type="OrthoDB" id="9770329at2"/>
<feature type="transmembrane region" description="Helical" evidence="6">
    <location>
        <begin position="52"/>
        <end position="74"/>
    </location>
</feature>
<comment type="caution">
    <text evidence="8">The sequence shown here is derived from an EMBL/GenBank/DDBJ whole genome shotgun (WGS) entry which is preliminary data.</text>
</comment>
<dbReference type="GO" id="GO:0005506">
    <property type="term" value="F:iron ion binding"/>
    <property type="evidence" value="ECO:0007669"/>
    <property type="project" value="InterPro"/>
</dbReference>
<sequence>MERLIQYFETIPSAHRSLILVGGITFFWLVESAVPLFHFGQSETGYRKIGHAGINFFFTLTTVLVNFVLAFILLKTSDFVVTEKVGILQWLRLPLWAQVVAGLLILDLVGAWCVHWLQHHVKWMWKFHLIHHTDRYLDTTSANRHHPGESVFRFFFTTLAVLVAGAPIGVVMLYQALSVLVSQFNHANIQLPRWLDRPLGWLIVTPNMHHVHHHYVLPQTNTNYGNIFPFWDRLFGSYAEMDGKEINYGVDTHLDTHEHTRIGNLLKIPFQPYRPPVGKPDLPKPPSSPANRPPDSGAGRYANAATQTAGGYPAAPKSVGDE</sequence>
<evidence type="ECO:0000313" key="9">
    <source>
        <dbReference type="Proteomes" id="UP000441754"/>
    </source>
</evidence>
<dbReference type="GO" id="GO:0016491">
    <property type="term" value="F:oxidoreductase activity"/>
    <property type="evidence" value="ECO:0007669"/>
    <property type="project" value="InterPro"/>
</dbReference>
<proteinExistence type="predicted"/>
<keyword evidence="4 6" id="KW-0472">Membrane</keyword>
<accession>A0A7K0EDY9</accession>
<reference evidence="8 9" key="1">
    <citation type="journal article" date="2018" name="Antonie Van Leeuwenhoek">
        <title>Larkinella terrae sp. nov., isolated from soil on Jeju Island, South Korea.</title>
        <authorList>
            <person name="Ten L.N."/>
            <person name="Jeon J."/>
            <person name="Park S.J."/>
            <person name="Park S."/>
            <person name="Lee S.Y."/>
            <person name="Kim M.K."/>
            <person name="Jung H.Y."/>
        </authorList>
    </citation>
    <scope>NUCLEOTIDE SEQUENCE [LARGE SCALE GENOMIC DNA]</scope>
    <source>
        <strain evidence="8 9">KCTC 52001</strain>
    </source>
</reference>
<evidence type="ECO:0000256" key="1">
    <source>
        <dbReference type="ARBA" id="ARBA00004370"/>
    </source>
</evidence>
<dbReference type="Pfam" id="PF04116">
    <property type="entry name" value="FA_hydroxylase"/>
    <property type="match status" value="1"/>
</dbReference>
<dbReference type="GO" id="GO:0008610">
    <property type="term" value="P:lipid biosynthetic process"/>
    <property type="evidence" value="ECO:0007669"/>
    <property type="project" value="InterPro"/>
</dbReference>
<evidence type="ECO:0000256" key="5">
    <source>
        <dbReference type="SAM" id="MobiDB-lite"/>
    </source>
</evidence>
<dbReference type="RefSeq" id="WP_154172433.1">
    <property type="nucleotide sequence ID" value="NZ_WJXZ01000001.1"/>
</dbReference>
<feature type="domain" description="Fatty acid hydroxylase" evidence="7">
    <location>
        <begin position="101"/>
        <end position="237"/>
    </location>
</feature>
<evidence type="ECO:0000256" key="4">
    <source>
        <dbReference type="ARBA" id="ARBA00023136"/>
    </source>
</evidence>
<dbReference type="InterPro" id="IPR050307">
    <property type="entry name" value="Sterol_Desaturase_Related"/>
</dbReference>
<evidence type="ECO:0000313" key="8">
    <source>
        <dbReference type="EMBL" id="MRS59955.1"/>
    </source>
</evidence>
<dbReference type="InterPro" id="IPR006694">
    <property type="entry name" value="Fatty_acid_hydroxylase"/>
</dbReference>
<evidence type="ECO:0000256" key="3">
    <source>
        <dbReference type="ARBA" id="ARBA00022989"/>
    </source>
</evidence>
<feature type="transmembrane region" description="Helical" evidence="6">
    <location>
        <begin position="18"/>
        <end position="40"/>
    </location>
</feature>
<feature type="transmembrane region" description="Helical" evidence="6">
    <location>
        <begin position="154"/>
        <end position="177"/>
    </location>
</feature>
<evidence type="ECO:0000259" key="7">
    <source>
        <dbReference type="Pfam" id="PF04116"/>
    </source>
</evidence>
<protein>
    <submittedName>
        <fullName evidence="8">Sterol desaturase</fullName>
    </submittedName>
</protein>
<dbReference type="EMBL" id="WJXZ01000001">
    <property type="protein sequence ID" value="MRS59955.1"/>
    <property type="molecule type" value="Genomic_DNA"/>
</dbReference>
<keyword evidence="2 6" id="KW-0812">Transmembrane</keyword>
<name>A0A7K0EDY9_9BACT</name>
<comment type="subcellular location">
    <subcellularLocation>
        <location evidence="1">Membrane</location>
    </subcellularLocation>
</comment>
<keyword evidence="3 6" id="KW-1133">Transmembrane helix</keyword>
<dbReference type="GO" id="GO:0016020">
    <property type="term" value="C:membrane"/>
    <property type="evidence" value="ECO:0007669"/>
    <property type="project" value="UniProtKB-SubCell"/>
</dbReference>
<organism evidence="8 9">
    <name type="scientific">Larkinella terrae</name>
    <dbReference type="NCBI Taxonomy" id="2025311"/>
    <lineage>
        <taxon>Bacteria</taxon>
        <taxon>Pseudomonadati</taxon>
        <taxon>Bacteroidota</taxon>
        <taxon>Cytophagia</taxon>
        <taxon>Cytophagales</taxon>
        <taxon>Spirosomataceae</taxon>
        <taxon>Larkinella</taxon>
    </lineage>
</organism>
<gene>
    <name evidence="8" type="ORF">GJJ30_01530</name>
</gene>
<dbReference type="PANTHER" id="PTHR11863">
    <property type="entry name" value="STEROL DESATURASE"/>
    <property type="match status" value="1"/>
</dbReference>
<feature type="region of interest" description="Disordered" evidence="5">
    <location>
        <begin position="276"/>
        <end position="322"/>
    </location>
</feature>
<evidence type="ECO:0000256" key="2">
    <source>
        <dbReference type="ARBA" id="ARBA00022692"/>
    </source>
</evidence>